<dbReference type="RefSeq" id="WP_179668337.1">
    <property type="nucleotide sequence ID" value="NZ_JACCFP010000001.1"/>
</dbReference>
<sequence length="70" mass="6853">MTRTPTSGGTPGVAYGLLGAILLGIGGAMLEDAMGSDWLTFFGVTSLGAGLVGIIAGGVALGTQALTRRD</sequence>
<name>A0A853C7N4_9ACTN</name>
<evidence type="ECO:0000313" key="3">
    <source>
        <dbReference type="EMBL" id="NYJ02233.1"/>
    </source>
</evidence>
<protein>
    <submittedName>
        <fullName evidence="3">Uncharacterized protein</fullName>
    </submittedName>
</protein>
<dbReference type="Proteomes" id="UP000530424">
    <property type="component" value="Unassembled WGS sequence"/>
</dbReference>
<feature type="transmembrane region" description="Helical" evidence="1">
    <location>
        <begin position="12"/>
        <end position="30"/>
    </location>
</feature>
<organism evidence="3 4">
    <name type="scientific">Nocardioides thalensis</name>
    <dbReference type="NCBI Taxonomy" id="1914755"/>
    <lineage>
        <taxon>Bacteria</taxon>
        <taxon>Bacillati</taxon>
        <taxon>Actinomycetota</taxon>
        <taxon>Actinomycetes</taxon>
        <taxon>Propionibacteriales</taxon>
        <taxon>Nocardioidaceae</taxon>
        <taxon>Nocardioides</taxon>
    </lineage>
</organism>
<dbReference type="AlphaFoldDB" id="A0A853C7N4"/>
<dbReference type="EMBL" id="JACCFP010000001">
    <property type="protein sequence ID" value="NYJ02233.1"/>
    <property type="molecule type" value="Genomic_DNA"/>
</dbReference>
<keyword evidence="1" id="KW-0472">Membrane</keyword>
<dbReference type="EMBL" id="JACCFP010000001">
    <property type="protein sequence ID" value="NYJ01910.1"/>
    <property type="molecule type" value="Genomic_DNA"/>
</dbReference>
<reference evidence="3 4" key="1">
    <citation type="submission" date="2020-07" db="EMBL/GenBank/DDBJ databases">
        <title>Sequencing the genomes of 1000 actinobacteria strains.</title>
        <authorList>
            <person name="Klenk H.-P."/>
        </authorList>
    </citation>
    <scope>NUCLEOTIDE SEQUENCE [LARGE SCALE GENOMIC DNA]</scope>
    <source>
        <strain evidence="3 4">DSM 103833</strain>
    </source>
</reference>
<gene>
    <name evidence="2" type="ORF">HNR19_002608</name>
    <name evidence="3" type="ORF">HNR19_002931</name>
</gene>
<proteinExistence type="predicted"/>
<keyword evidence="1" id="KW-1133">Transmembrane helix</keyword>
<evidence type="ECO:0000313" key="4">
    <source>
        <dbReference type="Proteomes" id="UP000530424"/>
    </source>
</evidence>
<comment type="caution">
    <text evidence="3">The sequence shown here is derived from an EMBL/GenBank/DDBJ whole genome shotgun (WGS) entry which is preliminary data.</text>
</comment>
<feature type="transmembrane region" description="Helical" evidence="1">
    <location>
        <begin position="42"/>
        <end position="62"/>
    </location>
</feature>
<evidence type="ECO:0000313" key="2">
    <source>
        <dbReference type="EMBL" id="NYJ01910.1"/>
    </source>
</evidence>
<keyword evidence="4" id="KW-1185">Reference proteome</keyword>
<keyword evidence="1" id="KW-0812">Transmembrane</keyword>
<accession>A0A853C7N4</accession>
<evidence type="ECO:0000256" key="1">
    <source>
        <dbReference type="SAM" id="Phobius"/>
    </source>
</evidence>